<dbReference type="RefSeq" id="WP_321550131.1">
    <property type="nucleotide sequence ID" value="NZ_JAXIVS010000014.1"/>
</dbReference>
<dbReference type="InterPro" id="IPR045426">
    <property type="entry name" value="ADYC"/>
</dbReference>
<gene>
    <name evidence="2" type="ORF">SYV04_33835</name>
</gene>
<comment type="caution">
    <text evidence="2">The sequence shown here is derived from an EMBL/GenBank/DDBJ whole genome shotgun (WGS) entry which is preliminary data.</text>
</comment>
<name>A0ABU5HD85_9BACT</name>
<evidence type="ECO:0000259" key="1">
    <source>
        <dbReference type="Pfam" id="PF20032"/>
    </source>
</evidence>
<organism evidence="2 3">
    <name type="scientific">Hyalangium rubrum</name>
    <dbReference type="NCBI Taxonomy" id="3103134"/>
    <lineage>
        <taxon>Bacteria</taxon>
        <taxon>Pseudomonadati</taxon>
        <taxon>Myxococcota</taxon>
        <taxon>Myxococcia</taxon>
        <taxon>Myxococcales</taxon>
        <taxon>Cystobacterineae</taxon>
        <taxon>Archangiaceae</taxon>
        <taxon>Hyalangium</taxon>
    </lineage>
</organism>
<sequence>MAGRASAEESLRALRVVGTEFHVETSSGRTLKSQDLVGATLTVQQGLASLNIRIDDVFLDPKDGAREIWLHQLSVQDASTGNWRPLCGQDPEGKRLAFPLVGVVEEATATRQRTPDTVFTLTCTSGAEGKCVRFGYKPWKKTAQGVDLWDYHQACVRLVRADYCGDGQATTRAGTLIDIYDSIGIQKSEPKKGMRFEAAWSPQGALCVNHPRVPENVRLEALRSCPRLAKAALGEGCREEHFTGKKEALLFNKSL</sequence>
<dbReference type="EMBL" id="JAXIVS010000014">
    <property type="protein sequence ID" value="MDY7231422.1"/>
    <property type="molecule type" value="Genomic_DNA"/>
</dbReference>
<evidence type="ECO:0000313" key="3">
    <source>
        <dbReference type="Proteomes" id="UP001291309"/>
    </source>
</evidence>
<reference evidence="2 3" key="1">
    <citation type="submission" date="2023-12" db="EMBL/GenBank/DDBJ databases">
        <title>the genome sequence of Hyalangium sp. s54d21.</title>
        <authorList>
            <person name="Zhang X."/>
        </authorList>
    </citation>
    <scope>NUCLEOTIDE SEQUENCE [LARGE SCALE GENOMIC DNA]</scope>
    <source>
        <strain evidence="3">s54d21</strain>
    </source>
</reference>
<accession>A0ABU5HD85</accession>
<proteinExistence type="predicted"/>
<evidence type="ECO:0000313" key="2">
    <source>
        <dbReference type="EMBL" id="MDY7231422.1"/>
    </source>
</evidence>
<protein>
    <submittedName>
        <fullName evidence="2">ADYC domain-containing protein</fullName>
    </submittedName>
</protein>
<dbReference type="Pfam" id="PF20032">
    <property type="entry name" value="ADYC"/>
    <property type="match status" value="1"/>
</dbReference>
<feature type="domain" description="ADYC" evidence="1">
    <location>
        <begin position="34"/>
        <end position="213"/>
    </location>
</feature>
<dbReference type="Proteomes" id="UP001291309">
    <property type="component" value="Unassembled WGS sequence"/>
</dbReference>
<keyword evidence="3" id="KW-1185">Reference proteome</keyword>